<dbReference type="AlphaFoldDB" id="A0A830F716"/>
<keyword evidence="1" id="KW-0812">Transmembrane</keyword>
<keyword evidence="1" id="KW-0472">Membrane</keyword>
<dbReference type="OrthoDB" id="213078at2157"/>
<dbReference type="EMBL" id="BMPG01000001">
    <property type="protein sequence ID" value="GGL47180.1"/>
    <property type="molecule type" value="Genomic_DNA"/>
</dbReference>
<feature type="transmembrane region" description="Helical" evidence="1">
    <location>
        <begin position="120"/>
        <end position="153"/>
    </location>
</feature>
<sequence>MSELPRRAVHVSGALGPLTAAFDVFPWWFVQAVLVTLTGVCFVLEYFRLRGDIAHWWVFEKLTRDYEQDGVAGYVLYVVGMTATAVVFPEAVAIPALLFLTIGDPVGGMLDTGDGDRKPVWVMAAVAGVCTILGVTFGATLPASVLAGAVVALTDGLNVQVRGYFVDDNLTIPILSALTLSLAGVVW</sequence>
<keyword evidence="3" id="KW-1185">Reference proteome</keyword>
<proteinExistence type="predicted"/>
<reference evidence="2" key="2">
    <citation type="submission" date="2020-09" db="EMBL/GenBank/DDBJ databases">
        <authorList>
            <person name="Sun Q."/>
            <person name="Ohkuma M."/>
        </authorList>
    </citation>
    <scope>NUCLEOTIDE SEQUENCE</scope>
    <source>
        <strain evidence="2">JCM 19596</strain>
    </source>
</reference>
<dbReference type="Proteomes" id="UP000607197">
    <property type="component" value="Unassembled WGS sequence"/>
</dbReference>
<keyword evidence="1" id="KW-1133">Transmembrane helix</keyword>
<feature type="transmembrane region" description="Helical" evidence="1">
    <location>
        <begin position="25"/>
        <end position="47"/>
    </location>
</feature>
<organism evidence="2 3">
    <name type="scientific">Halocalculus aciditolerans</name>
    <dbReference type="NCBI Taxonomy" id="1383812"/>
    <lineage>
        <taxon>Archaea</taxon>
        <taxon>Methanobacteriati</taxon>
        <taxon>Methanobacteriota</taxon>
        <taxon>Stenosarchaea group</taxon>
        <taxon>Halobacteria</taxon>
        <taxon>Halobacteriales</taxon>
        <taxon>Halobacteriaceae</taxon>
        <taxon>Halocalculus</taxon>
    </lineage>
</organism>
<accession>A0A830F716</accession>
<dbReference type="PANTHER" id="PTHR31303">
    <property type="entry name" value="CTP-DEPENDENT DIACYLGLYCEROL KINASE 1"/>
    <property type="match status" value="1"/>
</dbReference>
<evidence type="ECO:0008006" key="4">
    <source>
        <dbReference type="Google" id="ProtNLM"/>
    </source>
</evidence>
<evidence type="ECO:0000313" key="2">
    <source>
        <dbReference type="EMBL" id="GGL47180.1"/>
    </source>
</evidence>
<reference evidence="2" key="1">
    <citation type="journal article" date="2014" name="Int. J. Syst. Evol. Microbiol.">
        <title>Complete genome sequence of Corynebacterium casei LMG S-19264T (=DSM 44701T), isolated from a smear-ripened cheese.</title>
        <authorList>
            <consortium name="US DOE Joint Genome Institute (JGI-PGF)"/>
            <person name="Walter F."/>
            <person name="Albersmeier A."/>
            <person name="Kalinowski J."/>
            <person name="Ruckert C."/>
        </authorList>
    </citation>
    <scope>NUCLEOTIDE SEQUENCE</scope>
    <source>
        <strain evidence="2">JCM 19596</strain>
    </source>
</reference>
<comment type="caution">
    <text evidence="2">The sequence shown here is derived from an EMBL/GenBank/DDBJ whole genome shotgun (WGS) entry which is preliminary data.</text>
</comment>
<evidence type="ECO:0000256" key="1">
    <source>
        <dbReference type="SAM" id="Phobius"/>
    </source>
</evidence>
<dbReference type="RefSeq" id="WP_188974904.1">
    <property type="nucleotide sequence ID" value="NZ_BMPG01000001.1"/>
</dbReference>
<gene>
    <name evidence="2" type="ORF">GCM10009039_01840</name>
</gene>
<dbReference type="InterPro" id="IPR037997">
    <property type="entry name" value="Dgk1-like"/>
</dbReference>
<protein>
    <recommendedName>
        <fullName evidence="4">Dolichol kinase</fullName>
    </recommendedName>
</protein>
<dbReference type="PANTHER" id="PTHR31303:SF1">
    <property type="entry name" value="CTP-DEPENDENT DIACYLGLYCEROL KINASE 1"/>
    <property type="match status" value="1"/>
</dbReference>
<dbReference type="GO" id="GO:0004143">
    <property type="term" value="F:ATP-dependent diacylglycerol kinase activity"/>
    <property type="evidence" value="ECO:0007669"/>
    <property type="project" value="InterPro"/>
</dbReference>
<name>A0A830F716_9EURY</name>
<evidence type="ECO:0000313" key="3">
    <source>
        <dbReference type="Proteomes" id="UP000607197"/>
    </source>
</evidence>
<feature type="transmembrane region" description="Helical" evidence="1">
    <location>
        <begin position="74"/>
        <end position="100"/>
    </location>
</feature>